<protein>
    <submittedName>
        <fullName evidence="1">Uncharacterized protein</fullName>
    </submittedName>
</protein>
<dbReference type="Proteomes" id="UP000234752">
    <property type="component" value="Chromosome eg_1"/>
</dbReference>
<keyword evidence="2" id="KW-1185">Reference proteome</keyword>
<sequence>MTRTALSLRLFALYLGANGLILLLVPNLLLALLGLASTEEPWIRVLGIIVFNLALYYHAGADGVAFQRITVVTRVIVLVGFSGLVLAGLAPSLLILFGLVDFSGAIWTALAMRRDRAVSQNASP</sequence>
<evidence type="ECO:0000313" key="2">
    <source>
        <dbReference type="Proteomes" id="UP000234752"/>
    </source>
</evidence>
<dbReference type="KEGG" id="ncb:C0V82_01420"/>
<dbReference type="AlphaFoldDB" id="A0A2K9N7H7"/>
<gene>
    <name evidence="1" type="ORF">C0V82_01420</name>
</gene>
<dbReference type="RefSeq" id="WP_102110807.1">
    <property type="nucleotide sequence ID" value="NZ_BMGN01000004.1"/>
</dbReference>
<evidence type="ECO:0000313" key="1">
    <source>
        <dbReference type="EMBL" id="AUN29057.1"/>
    </source>
</evidence>
<dbReference type="EMBL" id="CP025611">
    <property type="protein sequence ID" value="AUN29057.1"/>
    <property type="molecule type" value="Genomic_DNA"/>
</dbReference>
<reference evidence="1 2" key="1">
    <citation type="submission" date="2017-12" db="EMBL/GenBank/DDBJ databases">
        <title>Genomes of bacteria within cyanobacterial aggregates.</title>
        <authorList>
            <person name="Cai H."/>
        </authorList>
    </citation>
    <scope>NUCLEOTIDE SEQUENCE [LARGE SCALE GENOMIC DNA]</scope>
    <source>
        <strain evidence="1 2">TH16</strain>
    </source>
</reference>
<dbReference type="OrthoDB" id="7188188at2"/>
<organism evidence="1 2">
    <name type="scientific">Niveispirillum cyanobacteriorum</name>
    <dbReference type="NCBI Taxonomy" id="1612173"/>
    <lineage>
        <taxon>Bacteria</taxon>
        <taxon>Pseudomonadati</taxon>
        <taxon>Pseudomonadota</taxon>
        <taxon>Alphaproteobacteria</taxon>
        <taxon>Rhodospirillales</taxon>
        <taxon>Azospirillaceae</taxon>
        <taxon>Niveispirillum</taxon>
    </lineage>
</organism>
<accession>A0A2K9N7H7</accession>
<proteinExistence type="predicted"/>
<name>A0A2K9N7H7_9PROT</name>